<keyword evidence="1" id="KW-1133">Transmembrane helix</keyword>
<dbReference type="AlphaFoldDB" id="A0A3B0X307"/>
<keyword evidence="1" id="KW-0472">Membrane</keyword>
<sequence>MNPHTMKQTDTNTGLISQNNPRALKNPWVLGWIVLVIIVFSVNIGFISLAFITSPGLVDQNYYANAQDYEENLVKYRTAQSALGWTYQVHFPLQPVIHKKARYQLTVVDKIGQPLTGARISMSAYRPSDAAADFEQHFSEVGAGIYEAYISFPLKGRWEMTLSIEHQQRHFKFTRDARILAHTQAPALVPALAPALAE</sequence>
<protein>
    <recommendedName>
        <fullName evidence="3">Type cbb3 cytochrome oxidase biogenesis protein CcoH</fullName>
    </recommendedName>
</protein>
<feature type="transmembrane region" description="Helical" evidence="1">
    <location>
        <begin position="29"/>
        <end position="52"/>
    </location>
</feature>
<gene>
    <name evidence="2" type="ORF">MNBD_GAMMA10-820</name>
</gene>
<name>A0A3B0X307_9ZZZZ</name>
<dbReference type="EMBL" id="UOFJ01000064">
    <property type="protein sequence ID" value="VAW62131.1"/>
    <property type="molecule type" value="Genomic_DNA"/>
</dbReference>
<evidence type="ECO:0000256" key="1">
    <source>
        <dbReference type="SAM" id="Phobius"/>
    </source>
</evidence>
<keyword evidence="1" id="KW-0812">Transmembrane</keyword>
<proteinExistence type="predicted"/>
<evidence type="ECO:0000313" key="2">
    <source>
        <dbReference type="EMBL" id="VAW62131.1"/>
    </source>
</evidence>
<dbReference type="InterPro" id="IPR008620">
    <property type="entry name" value="FixH"/>
</dbReference>
<reference evidence="2" key="1">
    <citation type="submission" date="2018-06" db="EMBL/GenBank/DDBJ databases">
        <authorList>
            <person name="Zhirakovskaya E."/>
        </authorList>
    </citation>
    <scope>NUCLEOTIDE SEQUENCE</scope>
</reference>
<organism evidence="2">
    <name type="scientific">hydrothermal vent metagenome</name>
    <dbReference type="NCBI Taxonomy" id="652676"/>
    <lineage>
        <taxon>unclassified sequences</taxon>
        <taxon>metagenomes</taxon>
        <taxon>ecological metagenomes</taxon>
    </lineage>
</organism>
<dbReference type="Pfam" id="PF05751">
    <property type="entry name" value="FixH"/>
    <property type="match status" value="1"/>
</dbReference>
<accession>A0A3B0X307</accession>
<evidence type="ECO:0008006" key="3">
    <source>
        <dbReference type="Google" id="ProtNLM"/>
    </source>
</evidence>